<dbReference type="EMBL" id="SRLO01000258">
    <property type="protein sequence ID" value="TNN64103.1"/>
    <property type="molecule type" value="Genomic_DNA"/>
</dbReference>
<accession>A0A4Z2HGL2</accession>
<sequence>MLCSGGATAPPMVYCDIRECLGRNGARRHDRRRPSPRRPWQEPVFQMTHPRGHYLSERRDGGVAHAVR</sequence>
<dbReference type="AlphaFoldDB" id="A0A4Z2HGL2"/>
<proteinExistence type="predicted"/>
<evidence type="ECO:0000313" key="1">
    <source>
        <dbReference type="EMBL" id="TNN64103.1"/>
    </source>
</evidence>
<gene>
    <name evidence="1" type="ORF">EYF80_025601</name>
</gene>
<name>A0A4Z2HGL2_9TELE</name>
<comment type="caution">
    <text evidence="1">The sequence shown here is derived from an EMBL/GenBank/DDBJ whole genome shotgun (WGS) entry which is preliminary data.</text>
</comment>
<reference evidence="1 2" key="1">
    <citation type="submission" date="2019-03" db="EMBL/GenBank/DDBJ databases">
        <title>First draft genome of Liparis tanakae, snailfish: a comprehensive survey of snailfish specific genes.</title>
        <authorList>
            <person name="Kim W."/>
            <person name="Song I."/>
            <person name="Jeong J.-H."/>
            <person name="Kim D."/>
            <person name="Kim S."/>
            <person name="Ryu S."/>
            <person name="Song J.Y."/>
            <person name="Lee S.K."/>
        </authorList>
    </citation>
    <scope>NUCLEOTIDE SEQUENCE [LARGE SCALE GENOMIC DNA]</scope>
    <source>
        <tissue evidence="1">Muscle</tissue>
    </source>
</reference>
<protein>
    <submittedName>
        <fullName evidence="1">Uncharacterized protein</fullName>
    </submittedName>
</protein>
<evidence type="ECO:0000313" key="2">
    <source>
        <dbReference type="Proteomes" id="UP000314294"/>
    </source>
</evidence>
<dbReference type="Proteomes" id="UP000314294">
    <property type="component" value="Unassembled WGS sequence"/>
</dbReference>
<keyword evidence="2" id="KW-1185">Reference proteome</keyword>
<organism evidence="1 2">
    <name type="scientific">Liparis tanakae</name>
    <name type="common">Tanaka's snailfish</name>
    <dbReference type="NCBI Taxonomy" id="230148"/>
    <lineage>
        <taxon>Eukaryota</taxon>
        <taxon>Metazoa</taxon>
        <taxon>Chordata</taxon>
        <taxon>Craniata</taxon>
        <taxon>Vertebrata</taxon>
        <taxon>Euteleostomi</taxon>
        <taxon>Actinopterygii</taxon>
        <taxon>Neopterygii</taxon>
        <taxon>Teleostei</taxon>
        <taxon>Neoteleostei</taxon>
        <taxon>Acanthomorphata</taxon>
        <taxon>Eupercaria</taxon>
        <taxon>Perciformes</taxon>
        <taxon>Cottioidei</taxon>
        <taxon>Cottales</taxon>
        <taxon>Liparidae</taxon>
        <taxon>Liparis</taxon>
    </lineage>
</organism>